<dbReference type="AlphaFoldDB" id="A0A6C0IPR6"/>
<organism evidence="2">
    <name type="scientific">viral metagenome</name>
    <dbReference type="NCBI Taxonomy" id="1070528"/>
    <lineage>
        <taxon>unclassified sequences</taxon>
        <taxon>metagenomes</taxon>
        <taxon>organismal metagenomes</taxon>
    </lineage>
</organism>
<feature type="region of interest" description="Disordered" evidence="1">
    <location>
        <begin position="37"/>
        <end position="70"/>
    </location>
</feature>
<protein>
    <submittedName>
        <fullName evidence="2">Uncharacterized protein</fullName>
    </submittedName>
</protein>
<proteinExistence type="predicted"/>
<feature type="compositionally biased region" description="Polar residues" evidence="1">
    <location>
        <begin position="55"/>
        <end position="70"/>
    </location>
</feature>
<sequence length="70" mass="8051">MNFSKQYQTVLFNKSISLCKNIKQQIAELEKDIQNLKNNNTKTETPPAGLPSYLVPNNNPNRNWSTSLRN</sequence>
<accession>A0A6C0IPR6</accession>
<reference evidence="2" key="1">
    <citation type="journal article" date="2020" name="Nature">
        <title>Giant virus diversity and host interactions through global metagenomics.</title>
        <authorList>
            <person name="Schulz F."/>
            <person name="Roux S."/>
            <person name="Paez-Espino D."/>
            <person name="Jungbluth S."/>
            <person name="Walsh D.A."/>
            <person name="Denef V.J."/>
            <person name="McMahon K.D."/>
            <person name="Konstantinidis K.T."/>
            <person name="Eloe-Fadrosh E.A."/>
            <person name="Kyrpides N.C."/>
            <person name="Woyke T."/>
        </authorList>
    </citation>
    <scope>NUCLEOTIDE SEQUENCE</scope>
    <source>
        <strain evidence="2">GVMAG-M-3300024261-37</strain>
    </source>
</reference>
<evidence type="ECO:0000313" key="2">
    <source>
        <dbReference type="EMBL" id="QHT95198.1"/>
    </source>
</evidence>
<dbReference type="EMBL" id="MN740236">
    <property type="protein sequence ID" value="QHT95198.1"/>
    <property type="molecule type" value="Genomic_DNA"/>
</dbReference>
<evidence type="ECO:0000256" key="1">
    <source>
        <dbReference type="SAM" id="MobiDB-lite"/>
    </source>
</evidence>
<name>A0A6C0IPR6_9ZZZZ</name>